<keyword evidence="5" id="KW-0347">Helicase</keyword>
<feature type="region of interest" description="Disordered" evidence="9">
    <location>
        <begin position="708"/>
        <end position="752"/>
    </location>
</feature>
<feature type="region of interest" description="Disordered" evidence="9">
    <location>
        <begin position="501"/>
        <end position="528"/>
    </location>
</feature>
<feature type="compositionally biased region" description="Low complexity" evidence="9">
    <location>
        <begin position="1408"/>
        <end position="1418"/>
    </location>
</feature>
<keyword evidence="4" id="KW-0547">Nucleotide-binding</keyword>
<feature type="compositionally biased region" description="Polar residues" evidence="9">
    <location>
        <begin position="725"/>
        <end position="735"/>
    </location>
</feature>
<feature type="compositionally biased region" description="Basic and acidic residues" evidence="9">
    <location>
        <begin position="1291"/>
        <end position="1309"/>
    </location>
</feature>
<feature type="region of interest" description="Disordered" evidence="9">
    <location>
        <begin position="1260"/>
        <end position="1435"/>
    </location>
</feature>
<accession>A0A5J4X3W5</accession>
<keyword evidence="7" id="KW-0238">DNA-binding</keyword>
<dbReference type="InterPro" id="IPR044574">
    <property type="entry name" value="ARIP4-like"/>
</dbReference>
<feature type="compositionally biased region" description="Polar residues" evidence="9">
    <location>
        <begin position="1275"/>
        <end position="1290"/>
    </location>
</feature>
<feature type="compositionally biased region" description="Low complexity" evidence="9">
    <location>
        <begin position="1263"/>
        <end position="1274"/>
    </location>
</feature>
<gene>
    <name evidence="10" type="ORF">EZS28_003135</name>
</gene>
<dbReference type="PANTHER" id="PTHR45797">
    <property type="entry name" value="RAD54-LIKE"/>
    <property type="match status" value="1"/>
</dbReference>
<dbReference type="SUPFAM" id="SSF48371">
    <property type="entry name" value="ARM repeat"/>
    <property type="match status" value="1"/>
</dbReference>
<protein>
    <submittedName>
        <fullName evidence="10">Uncharacterized protein</fullName>
    </submittedName>
</protein>
<dbReference type="GO" id="GO:0016887">
    <property type="term" value="F:ATP hydrolysis activity"/>
    <property type="evidence" value="ECO:0007669"/>
    <property type="project" value="InterPro"/>
</dbReference>
<evidence type="ECO:0000256" key="8">
    <source>
        <dbReference type="ARBA" id="ARBA00023242"/>
    </source>
</evidence>
<comment type="similarity">
    <text evidence="2">Belongs to the SNF2/RAD54 helicase family.</text>
</comment>
<keyword evidence="8" id="KW-0539">Nucleus</keyword>
<dbReference type="OrthoDB" id="310568at2759"/>
<dbReference type="Pfam" id="PF02985">
    <property type="entry name" value="HEAT"/>
    <property type="match status" value="1"/>
</dbReference>
<feature type="region of interest" description="Disordered" evidence="9">
    <location>
        <begin position="417"/>
        <end position="477"/>
    </location>
</feature>
<feature type="compositionally biased region" description="Acidic residues" evidence="9">
    <location>
        <begin position="232"/>
        <end position="242"/>
    </location>
</feature>
<feature type="compositionally biased region" description="Basic and acidic residues" evidence="9">
    <location>
        <begin position="215"/>
        <end position="226"/>
    </location>
</feature>
<feature type="region of interest" description="Disordered" evidence="9">
    <location>
        <begin position="1223"/>
        <end position="1243"/>
    </location>
</feature>
<evidence type="ECO:0000313" key="11">
    <source>
        <dbReference type="Proteomes" id="UP000324800"/>
    </source>
</evidence>
<feature type="compositionally biased region" description="Polar residues" evidence="9">
    <location>
        <begin position="458"/>
        <end position="477"/>
    </location>
</feature>
<evidence type="ECO:0000256" key="9">
    <source>
        <dbReference type="SAM" id="MobiDB-lite"/>
    </source>
</evidence>
<evidence type="ECO:0000256" key="2">
    <source>
        <dbReference type="ARBA" id="ARBA00007025"/>
    </source>
</evidence>
<evidence type="ECO:0000313" key="10">
    <source>
        <dbReference type="EMBL" id="KAA6401345.1"/>
    </source>
</evidence>
<feature type="compositionally biased region" description="Basic and acidic residues" evidence="9">
    <location>
        <begin position="1424"/>
        <end position="1435"/>
    </location>
</feature>
<evidence type="ECO:0000256" key="1">
    <source>
        <dbReference type="ARBA" id="ARBA00004123"/>
    </source>
</evidence>
<evidence type="ECO:0000256" key="6">
    <source>
        <dbReference type="ARBA" id="ARBA00022840"/>
    </source>
</evidence>
<comment type="caution">
    <text evidence="10">The sequence shown here is derived from an EMBL/GenBank/DDBJ whole genome shotgun (WGS) entry which is preliminary data.</text>
</comment>
<dbReference type="GO" id="GO:0003677">
    <property type="term" value="F:DNA binding"/>
    <property type="evidence" value="ECO:0007669"/>
    <property type="project" value="UniProtKB-KW"/>
</dbReference>
<feature type="compositionally biased region" description="Low complexity" evidence="9">
    <location>
        <begin position="1373"/>
        <end position="1384"/>
    </location>
</feature>
<dbReference type="Gene3D" id="1.25.10.10">
    <property type="entry name" value="Leucine-rich Repeat Variant"/>
    <property type="match status" value="3"/>
</dbReference>
<proteinExistence type="inferred from homology"/>
<sequence length="1435" mass="161224">MALHLLTLLKGHSISTLPLLVRMIHSQSERAYKLRGLICDTMVSMGSYGIETIVASASEGRDSDLESFILTRLANIPVIQRCVVYPLLIRELRDGTFSRKSELLQVIQGLNDERAYLAMLEDLRVCFILGAADRMTIALLIRRIGGPGGLGEEVLLEILNSKESIKVRSAAARALGWVPPLTPMQRRINELQKERDLIQEKRKVKNKQIENSSQKSKDLKKKDKLNNQEGNNDSDIDDDKDEEGFKKKYKNESISNFNDFDEQKEKEKDKEWQMQRKREIEYEKERKNGIRTRFYVNVTEVQQYNEPPRMQILHRQVRTQYNTTEPQSLYTILDKTNNEIRNEESVLIDPREFIALLRQALSENLFDPHPQPEDWDEDLDDPQATVGAEAGELLEIEQKERFLFDREINRLINREDQDRGPRSWKLKNDGNSETDSKISDLRSQTPQERQFRKRESQDSTFSKVRRSNSPQIGSDDILSNQQQLYLQGSASISTYQQSQYSSSQFKDKEQQQKQHIMDTVAENEEQEEDNMIYGGVMGNMDENDNNNDLDNDFDLNNEYNETNEEFTPNKRRMGPFLHGYNSNTLDRNEAYKQEMKIEDVINEIPPPATTRVVSSLIRAFLTAPLNVRVAAGSAICDLGCRSASVAVAPLLESLEDSEPKVREISARALGSFGSIDYVLDTLDHEERNKTVAMMRSVVAMMEGIDTTNQPINNQQQQSQQQQQQLSGGNTSNIGFSLTPGKKQVNRLPHKPTGFLSSVPRFEGYGSMTPTRSLSRNRSGGLISGSTSAVGNVIGSYAPSPHQIQTILALTNAAAKGQLPPLQLIVNSLIKSLRDPFWKVRYCVVESLGRLAKTCDYDPAAFPRFGLFIKDNSYVYSQNQQGPTSQSGVIETPLSIYSPQFPRPLLPPRSANLKTASFFTTSPAYISTVAVVAAPLKSAIYPLAQCLRDGTVNRKHVAATMACMSPQGLDALLQATAAFAILPTQVRAAIVFGLRCVDLGATVAAASDAVVETLHLACRDPIPIVRRAGIRAMGSLFRRFGGASGTNNSTAGNGIQSSLLNTQSQGAIVYLRPKSFLPLIYPFLRDKDRGVREAASATLAKSGPEGILLLKEGLLRDTSSAIRSACAIGLFFAGTDSIRTVLLALGDRDEQVRQAAEKVIVAFGSKAIAREITRGIDGLKIPIDQLEFSPQYIALNEAIARPNKHTKEGLAIIKAVLDKLDQQAQSENPNYNYNDEDGENNNEQQNMDNLTEITTAAGVSVGESSLGRSSLNRNLKGSSVGNMNSTGLSNIQRKEWVRKSVQQEKEKEMIENGQKQQKQEKQEQYDQDQEQEQEQDVDMSSEYLPMKKRDSYTNSNNNNSSSYEKEYEQEQKQQQKNKGKNQSQKSSKKTEQDKYEYKDKYKYKEKDSNNNNSSSKYNSTSGSDTELHTRWDTWRK</sequence>
<dbReference type="GO" id="GO:0004386">
    <property type="term" value="F:helicase activity"/>
    <property type="evidence" value="ECO:0007669"/>
    <property type="project" value="UniProtKB-KW"/>
</dbReference>
<dbReference type="Proteomes" id="UP000324800">
    <property type="component" value="Unassembled WGS sequence"/>
</dbReference>
<dbReference type="GO" id="GO:0005634">
    <property type="term" value="C:nucleus"/>
    <property type="evidence" value="ECO:0007669"/>
    <property type="project" value="UniProtKB-SubCell"/>
</dbReference>
<name>A0A5J4X3W5_9EUKA</name>
<evidence type="ECO:0000256" key="3">
    <source>
        <dbReference type="ARBA" id="ARBA00022737"/>
    </source>
</evidence>
<feature type="compositionally biased region" description="Basic and acidic residues" evidence="9">
    <location>
        <begin position="505"/>
        <end position="516"/>
    </location>
</feature>
<reference evidence="10 11" key="1">
    <citation type="submission" date="2019-03" db="EMBL/GenBank/DDBJ databases">
        <title>Single cell metagenomics reveals metabolic interactions within the superorganism composed of flagellate Streblomastix strix and complex community of Bacteroidetes bacteria on its surface.</title>
        <authorList>
            <person name="Treitli S.C."/>
            <person name="Kolisko M."/>
            <person name="Husnik F."/>
            <person name="Keeling P."/>
            <person name="Hampl V."/>
        </authorList>
    </citation>
    <scope>NUCLEOTIDE SEQUENCE [LARGE SCALE GENOMIC DNA]</scope>
    <source>
        <strain evidence="10">ST1C</strain>
    </source>
</reference>
<dbReference type="GO" id="GO:0005524">
    <property type="term" value="F:ATP binding"/>
    <property type="evidence" value="ECO:0007669"/>
    <property type="project" value="UniProtKB-KW"/>
</dbReference>
<feature type="compositionally biased region" description="Basic and acidic residues" evidence="9">
    <location>
        <begin position="1362"/>
        <end position="1372"/>
    </location>
</feature>
<keyword evidence="6" id="KW-0067">ATP-binding</keyword>
<dbReference type="PANTHER" id="PTHR45797:SF1">
    <property type="entry name" value="HELICASE ARIP4"/>
    <property type="match status" value="1"/>
</dbReference>
<dbReference type="InterPro" id="IPR011989">
    <property type="entry name" value="ARM-like"/>
</dbReference>
<feature type="region of interest" description="Disordered" evidence="9">
    <location>
        <begin position="199"/>
        <end position="242"/>
    </location>
</feature>
<feature type="compositionally biased region" description="Acidic residues" evidence="9">
    <location>
        <begin position="1324"/>
        <end position="1338"/>
    </location>
</feature>
<dbReference type="InterPro" id="IPR016024">
    <property type="entry name" value="ARM-type_fold"/>
</dbReference>
<dbReference type="EMBL" id="SNRW01000406">
    <property type="protein sequence ID" value="KAA6401345.1"/>
    <property type="molecule type" value="Genomic_DNA"/>
</dbReference>
<feature type="compositionally biased region" description="Low complexity" evidence="9">
    <location>
        <begin position="1351"/>
        <end position="1361"/>
    </location>
</feature>
<keyword evidence="3" id="KW-0677">Repeat</keyword>
<evidence type="ECO:0000256" key="5">
    <source>
        <dbReference type="ARBA" id="ARBA00022806"/>
    </source>
</evidence>
<evidence type="ECO:0000256" key="7">
    <source>
        <dbReference type="ARBA" id="ARBA00023125"/>
    </source>
</evidence>
<dbReference type="InterPro" id="IPR000357">
    <property type="entry name" value="HEAT"/>
</dbReference>
<feature type="compositionally biased region" description="Basic and acidic residues" evidence="9">
    <location>
        <begin position="1387"/>
        <end position="1407"/>
    </location>
</feature>
<keyword evidence="5" id="KW-0378">Hydrolase</keyword>
<evidence type="ECO:0000256" key="4">
    <source>
        <dbReference type="ARBA" id="ARBA00022741"/>
    </source>
</evidence>
<comment type="subcellular location">
    <subcellularLocation>
        <location evidence="1">Nucleus</location>
    </subcellularLocation>
</comment>
<feature type="compositionally biased region" description="Low complexity" evidence="9">
    <location>
        <begin position="714"/>
        <end position="724"/>
    </location>
</feature>
<feature type="compositionally biased region" description="Basic and acidic residues" evidence="9">
    <location>
        <begin position="417"/>
        <end position="440"/>
    </location>
</feature>
<organism evidence="10 11">
    <name type="scientific">Streblomastix strix</name>
    <dbReference type="NCBI Taxonomy" id="222440"/>
    <lineage>
        <taxon>Eukaryota</taxon>
        <taxon>Metamonada</taxon>
        <taxon>Preaxostyla</taxon>
        <taxon>Oxymonadida</taxon>
        <taxon>Streblomastigidae</taxon>
        <taxon>Streblomastix</taxon>
    </lineage>
</organism>